<evidence type="ECO:0000256" key="1">
    <source>
        <dbReference type="SAM" id="Phobius"/>
    </source>
</evidence>
<proteinExistence type="predicted"/>
<dbReference type="EMBL" id="JAQQAL010000003">
    <property type="protein sequence ID" value="MDC7225215.1"/>
    <property type="molecule type" value="Genomic_DNA"/>
</dbReference>
<accession>A0AAJ1MKV8</accession>
<keyword evidence="1" id="KW-0812">Transmembrane</keyword>
<comment type="caution">
    <text evidence="2">The sequence shown here is derived from an EMBL/GenBank/DDBJ whole genome shotgun (WGS) entry which is preliminary data.</text>
</comment>
<keyword evidence="1" id="KW-0472">Membrane</keyword>
<evidence type="ECO:0000313" key="2">
    <source>
        <dbReference type="EMBL" id="MDC7225215.1"/>
    </source>
</evidence>
<reference evidence="2 3" key="1">
    <citation type="submission" date="2022-12" db="EMBL/GenBank/DDBJ databases">
        <title>Metagenome assembled genome from gulf of manar.</title>
        <authorList>
            <person name="Kohli P."/>
            <person name="Pk S."/>
            <person name="Venkata Ramana C."/>
            <person name="Sasikala C."/>
        </authorList>
    </citation>
    <scope>NUCLEOTIDE SEQUENCE [LARGE SCALE GENOMIC DNA]</scope>
    <source>
        <strain evidence="2">JB008</strain>
    </source>
</reference>
<name>A0AAJ1MKV8_9SPIO</name>
<evidence type="ECO:0000313" key="3">
    <source>
        <dbReference type="Proteomes" id="UP001221217"/>
    </source>
</evidence>
<dbReference type="AlphaFoldDB" id="A0AAJ1MKV8"/>
<gene>
    <name evidence="2" type="ORF">PQJ61_00460</name>
</gene>
<dbReference type="Proteomes" id="UP001221217">
    <property type="component" value="Unassembled WGS sequence"/>
</dbReference>
<feature type="transmembrane region" description="Helical" evidence="1">
    <location>
        <begin position="64"/>
        <end position="82"/>
    </location>
</feature>
<sequence length="99" mass="11135">MKEENESRDGIIISDKPVWEMTIKEHLITLIKRCIALPSKLIGFKPLCFLIATKLLVGGFIDQWIWLIVLVIVMFGIVGLKITSRILSNAGKVTINTVK</sequence>
<keyword evidence="1" id="KW-1133">Transmembrane helix</keyword>
<protein>
    <submittedName>
        <fullName evidence="2">Uncharacterized protein</fullName>
    </submittedName>
</protein>
<organism evidence="2 3">
    <name type="scientific">Candidatus Thalassospirochaeta sargassi</name>
    <dbReference type="NCBI Taxonomy" id="3119039"/>
    <lineage>
        <taxon>Bacteria</taxon>
        <taxon>Pseudomonadati</taxon>
        <taxon>Spirochaetota</taxon>
        <taxon>Spirochaetia</taxon>
        <taxon>Spirochaetales</taxon>
        <taxon>Spirochaetaceae</taxon>
        <taxon>Candidatus Thalassospirochaeta</taxon>
    </lineage>
</organism>